<evidence type="ECO:0000313" key="2">
    <source>
        <dbReference type="EMBL" id="EKS31797.1"/>
    </source>
</evidence>
<protein>
    <recommendedName>
        <fullName evidence="4">DUF2924 domain-containing protein</fullName>
    </recommendedName>
</protein>
<reference evidence="2 3" key="1">
    <citation type="submission" date="2012-04" db="EMBL/GenBank/DDBJ databases">
        <title>The Genome Sequence of Afipia clevelandensis ATCC 49720.</title>
        <authorList>
            <consortium name="The Broad Institute Genome Sequencing Platform"/>
            <person name="Earl A."/>
            <person name="Ward D."/>
            <person name="Feldgarden M."/>
            <person name="Gevers D."/>
            <person name="Huys G."/>
            <person name="Walker B."/>
            <person name="Young S.K."/>
            <person name="Zeng Q."/>
            <person name="Gargeya S."/>
            <person name="Fitzgerald M."/>
            <person name="Haas B."/>
            <person name="Abouelleil A."/>
            <person name="Alvarado L."/>
            <person name="Arachchi H.M."/>
            <person name="Berlin A."/>
            <person name="Chapman S.B."/>
            <person name="Goldberg J."/>
            <person name="Griggs A."/>
            <person name="Gujja S."/>
            <person name="Hansen M."/>
            <person name="Howarth C."/>
            <person name="Imamovic A."/>
            <person name="Larimer J."/>
            <person name="McCowen C."/>
            <person name="Montmayeur A."/>
            <person name="Murphy C."/>
            <person name="Neiman D."/>
            <person name="Pearson M."/>
            <person name="Priest M."/>
            <person name="Roberts A."/>
            <person name="Saif S."/>
            <person name="Shea T."/>
            <person name="Sisk P."/>
            <person name="Sykes S."/>
            <person name="Wortman J."/>
            <person name="Nusbaum C."/>
            <person name="Birren B."/>
        </authorList>
    </citation>
    <scope>NUCLEOTIDE SEQUENCE [LARGE SCALE GENOMIC DNA]</scope>
    <source>
        <strain evidence="2 3">ATCC 49720</strain>
    </source>
</reference>
<dbReference type="HOGENOM" id="CLU_124387_1_0_5"/>
<comment type="caution">
    <text evidence="2">The sequence shown here is derived from an EMBL/GenBank/DDBJ whole genome shotgun (WGS) entry which is preliminary data.</text>
</comment>
<organism evidence="2 3">
    <name type="scientific">Afipia clevelandensis ATCC 49720</name>
    <dbReference type="NCBI Taxonomy" id="883079"/>
    <lineage>
        <taxon>Bacteria</taxon>
        <taxon>Pseudomonadati</taxon>
        <taxon>Pseudomonadota</taxon>
        <taxon>Alphaproteobacteria</taxon>
        <taxon>Hyphomicrobiales</taxon>
        <taxon>Nitrobacteraceae</taxon>
        <taxon>Afipia</taxon>
    </lineage>
</organism>
<gene>
    <name evidence="2" type="ORF">HMPREF9696_04018</name>
</gene>
<dbReference type="Proteomes" id="UP000001095">
    <property type="component" value="Unassembled WGS sequence"/>
</dbReference>
<keyword evidence="3" id="KW-1185">Reference proteome</keyword>
<dbReference type="EMBL" id="AGWY01000018">
    <property type="protein sequence ID" value="EKS31797.1"/>
    <property type="molecule type" value="Genomic_DNA"/>
</dbReference>
<dbReference type="AlphaFoldDB" id="K8NN97"/>
<accession>K8NN97</accession>
<evidence type="ECO:0000313" key="3">
    <source>
        <dbReference type="Proteomes" id="UP000001095"/>
    </source>
</evidence>
<dbReference type="OrthoDB" id="284135at2"/>
<dbReference type="PATRIC" id="fig|883079.3.peg.4102"/>
<dbReference type="RefSeq" id="WP_002714888.1">
    <property type="nucleotide sequence ID" value="NZ_KB375281.1"/>
</dbReference>
<dbReference type="InterPro" id="IPR021322">
    <property type="entry name" value="DUF2924"/>
</dbReference>
<sequence length="176" mass="19763">MDARPPVNGRLIDPDVEAELNKLGAMPIAILRVRYRELFRSEPPPAFGPDLLRRSIAQRVQERAYGGLSREAKKLLGQLVRSMASRKTGRLEVPQRIKPGSELVRVWNDQTHRVTVLTKGFAYQGEVFTSLSEIANKITGTRWNGPKFFGLRTKNKETDGTGQARPASKGVRRGRK</sequence>
<feature type="region of interest" description="Disordered" evidence="1">
    <location>
        <begin position="151"/>
        <end position="176"/>
    </location>
</feature>
<proteinExistence type="predicted"/>
<dbReference type="Pfam" id="PF11149">
    <property type="entry name" value="DUF2924"/>
    <property type="match status" value="1"/>
</dbReference>
<evidence type="ECO:0000256" key="1">
    <source>
        <dbReference type="SAM" id="MobiDB-lite"/>
    </source>
</evidence>
<evidence type="ECO:0008006" key="4">
    <source>
        <dbReference type="Google" id="ProtNLM"/>
    </source>
</evidence>
<name>K8NN97_9BRAD</name>